<dbReference type="InterPro" id="IPR036457">
    <property type="entry name" value="PPM-type-like_dom_sf"/>
</dbReference>
<keyword evidence="4" id="KW-1185">Reference proteome</keyword>
<dbReference type="Gene3D" id="3.60.40.10">
    <property type="entry name" value="PPM-type phosphatase domain"/>
    <property type="match status" value="1"/>
</dbReference>
<feature type="region of interest" description="Disordered" evidence="2">
    <location>
        <begin position="1"/>
        <end position="26"/>
    </location>
</feature>
<reference evidence="3" key="1">
    <citation type="journal article" date="2023" name="GigaByte">
        <title>Genome assembly of the bearded iris, Iris pallida Lam.</title>
        <authorList>
            <person name="Bruccoleri R.E."/>
            <person name="Oakeley E.J."/>
            <person name="Faust A.M.E."/>
            <person name="Altorfer M."/>
            <person name="Dessus-Babus S."/>
            <person name="Burckhardt D."/>
            <person name="Oertli M."/>
            <person name="Naumann U."/>
            <person name="Petersen F."/>
            <person name="Wong J."/>
        </authorList>
    </citation>
    <scope>NUCLEOTIDE SEQUENCE</scope>
    <source>
        <strain evidence="3">GSM-AAB239-AS_SAM_17_03QT</strain>
    </source>
</reference>
<proteinExistence type="predicted"/>
<dbReference type="GO" id="GO:0004722">
    <property type="term" value="F:protein serine/threonine phosphatase activity"/>
    <property type="evidence" value="ECO:0007669"/>
    <property type="project" value="UniProtKB-EC"/>
</dbReference>
<sequence>MIPWKLPKSLSTSPADVHQRRRATPSSTMALEEVNIFVDLPRKSMLWHLDDGLLWHFDLKPHASGDFSIVVVHANSSQEDRGQVLTSPSATYVGVYDGYGGPEASRFVNSHLFSYLHTFDVRWKAAIRSCFCCSFLKSRIKSKPGLGWYKLNVDMVGHACDIEATFIAYKADDAVVKIWLAQREME</sequence>
<comment type="caution">
    <text evidence="3">The sequence shown here is derived from an EMBL/GenBank/DDBJ whole genome shotgun (WGS) entry which is preliminary data.</text>
</comment>
<protein>
    <recommendedName>
        <fullName evidence="1">protein-serine/threonine phosphatase</fullName>
        <ecNumber evidence="1">3.1.3.16</ecNumber>
    </recommendedName>
</protein>
<evidence type="ECO:0000256" key="1">
    <source>
        <dbReference type="ARBA" id="ARBA00013081"/>
    </source>
</evidence>
<evidence type="ECO:0000313" key="3">
    <source>
        <dbReference type="EMBL" id="KAJ6791713.1"/>
    </source>
</evidence>
<dbReference type="Proteomes" id="UP001140949">
    <property type="component" value="Unassembled WGS sequence"/>
</dbReference>
<accession>A0AAX6DIT8</accession>
<dbReference type="EC" id="3.1.3.16" evidence="1"/>
<organism evidence="3 4">
    <name type="scientific">Iris pallida</name>
    <name type="common">Sweet iris</name>
    <dbReference type="NCBI Taxonomy" id="29817"/>
    <lineage>
        <taxon>Eukaryota</taxon>
        <taxon>Viridiplantae</taxon>
        <taxon>Streptophyta</taxon>
        <taxon>Embryophyta</taxon>
        <taxon>Tracheophyta</taxon>
        <taxon>Spermatophyta</taxon>
        <taxon>Magnoliopsida</taxon>
        <taxon>Liliopsida</taxon>
        <taxon>Asparagales</taxon>
        <taxon>Iridaceae</taxon>
        <taxon>Iridoideae</taxon>
        <taxon>Irideae</taxon>
        <taxon>Iris</taxon>
    </lineage>
</organism>
<evidence type="ECO:0000256" key="2">
    <source>
        <dbReference type="SAM" id="MobiDB-lite"/>
    </source>
</evidence>
<dbReference type="AlphaFoldDB" id="A0AAX6DIT8"/>
<name>A0AAX6DIT8_IRIPA</name>
<dbReference type="EMBL" id="JANAVB010044218">
    <property type="protein sequence ID" value="KAJ6791713.1"/>
    <property type="molecule type" value="Genomic_DNA"/>
</dbReference>
<dbReference type="SUPFAM" id="SSF81606">
    <property type="entry name" value="PP2C-like"/>
    <property type="match status" value="1"/>
</dbReference>
<reference evidence="3" key="2">
    <citation type="submission" date="2023-04" db="EMBL/GenBank/DDBJ databases">
        <authorList>
            <person name="Bruccoleri R.E."/>
            <person name="Oakeley E.J."/>
            <person name="Faust A.-M."/>
            <person name="Dessus-Babus S."/>
            <person name="Altorfer M."/>
            <person name="Burckhardt D."/>
            <person name="Oertli M."/>
            <person name="Naumann U."/>
            <person name="Petersen F."/>
            <person name="Wong J."/>
        </authorList>
    </citation>
    <scope>NUCLEOTIDE SEQUENCE</scope>
    <source>
        <strain evidence="3">GSM-AAB239-AS_SAM_17_03QT</strain>
        <tissue evidence="3">Leaf</tissue>
    </source>
</reference>
<gene>
    <name evidence="3" type="ORF">M6B38_240935</name>
</gene>
<evidence type="ECO:0000313" key="4">
    <source>
        <dbReference type="Proteomes" id="UP001140949"/>
    </source>
</evidence>